<evidence type="ECO:0000313" key="2">
    <source>
        <dbReference type="Proteomes" id="UP000000268"/>
    </source>
</evidence>
<dbReference type="EMBL" id="CP000828">
    <property type="protein sequence ID" value="ABW26542.1"/>
    <property type="molecule type" value="Genomic_DNA"/>
</dbReference>
<proteinExistence type="predicted"/>
<dbReference type="AlphaFoldDB" id="B0C907"/>
<dbReference type="eggNOG" id="ENOG5033KDN">
    <property type="taxonomic scope" value="Bacteria"/>
</dbReference>
<dbReference type="HOGENOM" id="CLU_2968662_0_0_3"/>
<protein>
    <recommendedName>
        <fullName evidence="3">Transposase DDE domain-containing protein</fullName>
    </recommendedName>
</protein>
<keyword evidence="2" id="KW-1185">Reference proteome</keyword>
<sequence length="58" mass="6561">MERLRCALIKGAARVRVSVRRVLVELATFCPFEKEIRLIAQRLCDPMPLTLDSHPIGA</sequence>
<dbReference type="STRING" id="329726.AM1_1517"/>
<name>B0C907_ACAM1</name>
<reference evidence="1 2" key="1">
    <citation type="journal article" date="2008" name="Proc. Natl. Acad. Sci. U.S.A.">
        <title>Niche adaptation and genome expansion in the chlorophyll d-producing cyanobacterium Acaryochloris marina.</title>
        <authorList>
            <person name="Swingley W.D."/>
            <person name="Chen M."/>
            <person name="Cheung P.C."/>
            <person name="Conrad A.L."/>
            <person name="Dejesa L.C."/>
            <person name="Hao J."/>
            <person name="Honchak B.M."/>
            <person name="Karbach L.E."/>
            <person name="Kurdoglu A."/>
            <person name="Lahiri S."/>
            <person name="Mastrian S.D."/>
            <person name="Miyashita H."/>
            <person name="Page L."/>
            <person name="Ramakrishna P."/>
            <person name="Satoh S."/>
            <person name="Sattley W.M."/>
            <person name="Shimada Y."/>
            <person name="Taylor H.L."/>
            <person name="Tomo T."/>
            <person name="Tsuchiya T."/>
            <person name="Wang Z.T."/>
            <person name="Raymond J."/>
            <person name="Mimuro M."/>
            <person name="Blankenship R.E."/>
            <person name="Touchman J.W."/>
        </authorList>
    </citation>
    <scope>NUCLEOTIDE SEQUENCE [LARGE SCALE GENOMIC DNA]</scope>
    <source>
        <strain evidence="2">MBIC 11017</strain>
    </source>
</reference>
<evidence type="ECO:0008006" key="3">
    <source>
        <dbReference type="Google" id="ProtNLM"/>
    </source>
</evidence>
<gene>
    <name evidence="1" type="ordered locus">AM1_1517</name>
</gene>
<evidence type="ECO:0000313" key="1">
    <source>
        <dbReference type="EMBL" id="ABW26542.1"/>
    </source>
</evidence>
<organism evidence="1 2">
    <name type="scientific">Acaryochloris marina (strain MBIC 11017)</name>
    <dbReference type="NCBI Taxonomy" id="329726"/>
    <lineage>
        <taxon>Bacteria</taxon>
        <taxon>Bacillati</taxon>
        <taxon>Cyanobacteriota</taxon>
        <taxon>Cyanophyceae</taxon>
        <taxon>Acaryochloridales</taxon>
        <taxon>Acaryochloridaceae</taxon>
        <taxon>Acaryochloris</taxon>
    </lineage>
</organism>
<dbReference type="KEGG" id="amr:AM1_1517"/>
<accession>B0C907</accession>
<dbReference type="Proteomes" id="UP000000268">
    <property type="component" value="Chromosome"/>
</dbReference>